<dbReference type="SUPFAM" id="SSF55931">
    <property type="entry name" value="Glutamine synthetase/guanido kinase"/>
    <property type="match status" value="1"/>
</dbReference>
<protein>
    <recommendedName>
        <fullName evidence="3 11">Aspartyl/glutamyl-tRNA(Asn/Gln) amidotransferase subunit B</fullName>
        <shortName evidence="11">Asp/Glu-ADT subunit B</shortName>
        <ecNumber evidence="11">6.3.5.-</ecNumber>
    </recommendedName>
</protein>
<evidence type="ECO:0000256" key="5">
    <source>
        <dbReference type="ARBA" id="ARBA00022741"/>
    </source>
</evidence>
<keyword evidence="6 11" id="KW-0067">ATP-binding</keyword>
<dbReference type="FunFam" id="1.10.10.410:FF:000001">
    <property type="entry name" value="Aspartyl/glutamyl-tRNA(Asn/Gln) amidotransferase subunit B"/>
    <property type="match status" value="1"/>
</dbReference>
<comment type="function">
    <text evidence="8 11">Allows the formation of correctly charged Asn-tRNA(Asn) or Gln-tRNA(Gln) through the transamidation of misacylated Asp-tRNA(Asn) or Glu-tRNA(Gln) in organisms which lack either or both of asparaginyl-tRNA or glutaminyl-tRNA synthetases. The reaction takes place in the presence of glutamine and ATP through an activated phospho-Asp-tRNA(Asn) or phospho-Glu-tRNA(Gln).</text>
</comment>
<proteinExistence type="inferred from homology"/>
<comment type="catalytic activity">
    <reaction evidence="9 11">
        <text>L-aspartyl-tRNA(Asn) + L-glutamine + ATP + H2O = L-asparaginyl-tRNA(Asn) + L-glutamate + ADP + phosphate + 2 H(+)</text>
        <dbReference type="Rhea" id="RHEA:14513"/>
        <dbReference type="Rhea" id="RHEA-COMP:9674"/>
        <dbReference type="Rhea" id="RHEA-COMP:9677"/>
        <dbReference type="ChEBI" id="CHEBI:15377"/>
        <dbReference type="ChEBI" id="CHEBI:15378"/>
        <dbReference type="ChEBI" id="CHEBI:29985"/>
        <dbReference type="ChEBI" id="CHEBI:30616"/>
        <dbReference type="ChEBI" id="CHEBI:43474"/>
        <dbReference type="ChEBI" id="CHEBI:58359"/>
        <dbReference type="ChEBI" id="CHEBI:78515"/>
        <dbReference type="ChEBI" id="CHEBI:78516"/>
        <dbReference type="ChEBI" id="CHEBI:456216"/>
    </reaction>
</comment>
<dbReference type="GO" id="GO:0050567">
    <property type="term" value="F:glutaminyl-tRNA synthase (glutamine-hydrolyzing) activity"/>
    <property type="evidence" value="ECO:0007669"/>
    <property type="project" value="UniProtKB-UniRule"/>
</dbReference>
<evidence type="ECO:0000259" key="12">
    <source>
        <dbReference type="SMART" id="SM00845"/>
    </source>
</evidence>
<dbReference type="Gene3D" id="1.10.10.410">
    <property type="match status" value="1"/>
</dbReference>
<dbReference type="PROSITE" id="PS01234">
    <property type="entry name" value="GATB"/>
    <property type="match status" value="1"/>
</dbReference>
<dbReference type="Pfam" id="PF02934">
    <property type="entry name" value="GatB_N"/>
    <property type="match status" value="1"/>
</dbReference>
<dbReference type="Gene3D" id="1.10.150.380">
    <property type="entry name" value="GatB domain, N-terminal subdomain"/>
    <property type="match status" value="1"/>
</dbReference>
<dbReference type="GO" id="GO:0070681">
    <property type="term" value="P:glutaminyl-tRNAGln biosynthesis via transamidation"/>
    <property type="evidence" value="ECO:0007669"/>
    <property type="project" value="TreeGrafter"/>
</dbReference>
<dbReference type="EC" id="6.3.5.-" evidence="11"/>
<feature type="domain" description="Asn/Gln amidotransferase" evidence="12">
    <location>
        <begin position="335"/>
        <end position="481"/>
    </location>
</feature>
<evidence type="ECO:0000256" key="8">
    <source>
        <dbReference type="ARBA" id="ARBA00024799"/>
    </source>
</evidence>
<evidence type="ECO:0000256" key="11">
    <source>
        <dbReference type="HAMAP-Rule" id="MF_00121"/>
    </source>
</evidence>
<comment type="similarity">
    <text evidence="1 11">Belongs to the GatB/GatE family. GatB subfamily.</text>
</comment>
<sequence length="482" mass="54098">MAYIVGNTGKWEYVIGVEVHAQISSKSKLFSASSAEFAAPPNSQVSLIDAAMPGMLPVLNEYCVHQAIKTGLGLKAKINLNSRFDRKNYFYPDLPQGYQISQFYHPIVQDGYLDIVTQQGTTKKIRINRLHLEQDAGKSIHDQSPYYSFIDLNRAGVGLMEIVTEPDLSSPEETAEFVRKLRALLRYIGSCDGDMEKGSLRCDANISVRLPGNPLGTRCEIKNINSIRNIMRAIEFEANRQVNLIENGQTIIQETRLFDADIGETRTMRLKEESHDYRYFPDPDILPIVLSEQLIEQLARELPELPDAKIKRYIAEYSLNTYDAEVLAADEQVAYYFEAAVTLCNPKILANWIISELFGQLNKNSISLNECKITPKMLAQMVKLIEDGVISGKIAKVVFETMFETGEQSEKIIKEKGLVQMSDSGILSAIIDEILSENPDSVAAYKSGKDKLFGFFVGQVMKKTEGKANPSLVNDLLKERLQ</sequence>
<keyword evidence="7 11" id="KW-0648">Protein biosynthesis</keyword>
<keyword evidence="4 11" id="KW-0436">Ligase</keyword>
<dbReference type="GO" id="GO:0006412">
    <property type="term" value="P:translation"/>
    <property type="evidence" value="ECO:0007669"/>
    <property type="project" value="UniProtKB-UniRule"/>
</dbReference>
<dbReference type="PANTHER" id="PTHR11659:SF0">
    <property type="entry name" value="GLUTAMYL-TRNA(GLN) AMIDOTRANSFERASE SUBUNIT B, MITOCHONDRIAL"/>
    <property type="match status" value="1"/>
</dbReference>
<dbReference type="InterPro" id="IPR017958">
    <property type="entry name" value="Gln-tRNA_amidoTrfase_suB_CS"/>
</dbReference>
<reference evidence="13" key="1">
    <citation type="submission" date="2024-01" db="EMBL/GenBank/DDBJ databases">
        <title>Sequencing the genomes of a sandfly, Sergentomyia squamirostris, and its two endosymbionts.</title>
        <authorList>
            <person name="Itokawa K."/>
            <person name="Sanjoba C."/>
        </authorList>
    </citation>
    <scope>NUCLEOTIDE SEQUENCE</scope>
    <source>
        <strain evidence="13">RiSSQ</strain>
    </source>
</reference>
<evidence type="ECO:0000256" key="9">
    <source>
        <dbReference type="ARBA" id="ARBA00047380"/>
    </source>
</evidence>
<organism evidence="13">
    <name type="scientific">Candidatus Tisiphia endosymbiont of Sergentomyia squamirostris</name>
    <dbReference type="NCBI Taxonomy" id="3113639"/>
    <lineage>
        <taxon>Bacteria</taxon>
        <taxon>Pseudomonadati</taxon>
        <taxon>Pseudomonadota</taxon>
        <taxon>Alphaproteobacteria</taxon>
        <taxon>Rickettsiales</taxon>
        <taxon>Rickettsiaceae</taxon>
        <taxon>Rickettsieae</taxon>
        <taxon>Candidatus Tisiphia</taxon>
    </lineage>
</organism>
<accession>A0AAT9GAM2</accession>
<dbReference type="InterPro" id="IPR017959">
    <property type="entry name" value="Asn/Gln-tRNA_amidoTrfase_suB/E"/>
</dbReference>
<name>A0AAT9GAM2_9RICK</name>
<keyword evidence="5 11" id="KW-0547">Nucleotide-binding</keyword>
<dbReference type="InterPro" id="IPR018027">
    <property type="entry name" value="Asn/Gln_amidotransferase"/>
</dbReference>
<dbReference type="HAMAP" id="MF_00121">
    <property type="entry name" value="GatB"/>
    <property type="match status" value="1"/>
</dbReference>
<evidence type="ECO:0000256" key="10">
    <source>
        <dbReference type="ARBA" id="ARBA00047913"/>
    </source>
</evidence>
<dbReference type="AlphaFoldDB" id="A0AAT9GAM2"/>
<evidence type="ECO:0000256" key="2">
    <source>
        <dbReference type="ARBA" id="ARBA00011123"/>
    </source>
</evidence>
<dbReference type="GO" id="GO:0005524">
    <property type="term" value="F:ATP binding"/>
    <property type="evidence" value="ECO:0007669"/>
    <property type="project" value="UniProtKB-KW"/>
</dbReference>
<evidence type="ECO:0000256" key="3">
    <source>
        <dbReference type="ARBA" id="ARBA00016923"/>
    </source>
</evidence>
<evidence type="ECO:0000256" key="7">
    <source>
        <dbReference type="ARBA" id="ARBA00022917"/>
    </source>
</evidence>
<dbReference type="InterPro" id="IPR014746">
    <property type="entry name" value="Gln_synth/guanido_kin_cat_dom"/>
</dbReference>
<dbReference type="NCBIfam" id="NF004015">
    <property type="entry name" value="PRK05477.1-5"/>
    <property type="match status" value="1"/>
</dbReference>
<evidence type="ECO:0000256" key="6">
    <source>
        <dbReference type="ARBA" id="ARBA00022840"/>
    </source>
</evidence>
<dbReference type="NCBIfam" id="TIGR00133">
    <property type="entry name" value="gatB"/>
    <property type="match status" value="1"/>
</dbReference>
<dbReference type="EMBL" id="AP029170">
    <property type="protein sequence ID" value="BFD46817.1"/>
    <property type="molecule type" value="Genomic_DNA"/>
</dbReference>
<evidence type="ECO:0000256" key="1">
    <source>
        <dbReference type="ARBA" id="ARBA00005306"/>
    </source>
</evidence>
<dbReference type="InterPro" id="IPR042114">
    <property type="entry name" value="GatB_C_1"/>
</dbReference>
<dbReference type="InterPro" id="IPR006075">
    <property type="entry name" value="Asn/Gln-tRNA_Trfase_suB/E_cat"/>
</dbReference>
<dbReference type="SMART" id="SM00845">
    <property type="entry name" value="GatB_Yqey"/>
    <property type="match status" value="1"/>
</dbReference>
<dbReference type="InterPro" id="IPR004413">
    <property type="entry name" value="GatB"/>
</dbReference>
<evidence type="ECO:0000313" key="13">
    <source>
        <dbReference type="EMBL" id="BFD46817.1"/>
    </source>
</evidence>
<gene>
    <name evidence="11 13" type="primary">gatB</name>
    <name evidence="13" type="ORF">DMENIID0002_14630</name>
</gene>
<dbReference type="NCBIfam" id="NF004014">
    <property type="entry name" value="PRK05477.1-4"/>
    <property type="match status" value="1"/>
</dbReference>
<dbReference type="NCBIfam" id="NF004012">
    <property type="entry name" value="PRK05477.1-2"/>
    <property type="match status" value="1"/>
</dbReference>
<dbReference type="Pfam" id="PF02637">
    <property type="entry name" value="GatB_Yqey"/>
    <property type="match status" value="1"/>
</dbReference>
<evidence type="ECO:0000256" key="4">
    <source>
        <dbReference type="ARBA" id="ARBA00022598"/>
    </source>
</evidence>
<dbReference type="InterPro" id="IPR003789">
    <property type="entry name" value="Asn/Gln_tRNA_amidoTrase-B-like"/>
</dbReference>
<comment type="subunit">
    <text evidence="2 11">Heterotrimer of A, B and C subunits.</text>
</comment>
<comment type="catalytic activity">
    <reaction evidence="10 11">
        <text>L-glutamyl-tRNA(Gln) + L-glutamine + ATP + H2O = L-glutaminyl-tRNA(Gln) + L-glutamate + ADP + phosphate + H(+)</text>
        <dbReference type="Rhea" id="RHEA:17521"/>
        <dbReference type="Rhea" id="RHEA-COMP:9681"/>
        <dbReference type="Rhea" id="RHEA-COMP:9684"/>
        <dbReference type="ChEBI" id="CHEBI:15377"/>
        <dbReference type="ChEBI" id="CHEBI:15378"/>
        <dbReference type="ChEBI" id="CHEBI:29985"/>
        <dbReference type="ChEBI" id="CHEBI:30616"/>
        <dbReference type="ChEBI" id="CHEBI:43474"/>
        <dbReference type="ChEBI" id="CHEBI:58359"/>
        <dbReference type="ChEBI" id="CHEBI:78520"/>
        <dbReference type="ChEBI" id="CHEBI:78521"/>
        <dbReference type="ChEBI" id="CHEBI:456216"/>
    </reaction>
</comment>
<dbReference type="SUPFAM" id="SSF89095">
    <property type="entry name" value="GatB/YqeY motif"/>
    <property type="match status" value="1"/>
</dbReference>
<dbReference type="InterPro" id="IPR023168">
    <property type="entry name" value="GatB_Yqey_C_2"/>
</dbReference>
<dbReference type="PANTHER" id="PTHR11659">
    <property type="entry name" value="GLUTAMYL-TRNA GLN AMIDOTRANSFERASE SUBUNIT B MITOCHONDRIAL AND PROKARYOTIC PET112-RELATED"/>
    <property type="match status" value="1"/>
</dbReference>